<keyword evidence="3" id="KW-1185">Reference proteome</keyword>
<dbReference type="SMART" id="SM00860">
    <property type="entry name" value="SMI1_KNR4"/>
    <property type="match status" value="1"/>
</dbReference>
<dbReference type="Pfam" id="PF09346">
    <property type="entry name" value="SMI1_KNR4"/>
    <property type="match status" value="1"/>
</dbReference>
<dbReference type="EMBL" id="CP036276">
    <property type="protein sequence ID" value="QDU45266.1"/>
    <property type="molecule type" value="Genomic_DNA"/>
</dbReference>
<evidence type="ECO:0000313" key="2">
    <source>
        <dbReference type="EMBL" id="QDU45266.1"/>
    </source>
</evidence>
<dbReference type="SUPFAM" id="SSF160631">
    <property type="entry name" value="SMI1/KNR4-like"/>
    <property type="match status" value="1"/>
</dbReference>
<accession>A0A517ZRZ2</accession>
<proteinExistence type="predicted"/>
<protein>
    <submittedName>
        <fullName evidence="2">SMI1 / KNR4 family protein</fullName>
    </submittedName>
</protein>
<gene>
    <name evidence="2" type="ORF">Mal52_37580</name>
</gene>
<evidence type="ECO:0000313" key="3">
    <source>
        <dbReference type="Proteomes" id="UP000319383"/>
    </source>
</evidence>
<dbReference type="InterPro" id="IPR018958">
    <property type="entry name" value="Knr4/Smi1-like_dom"/>
</dbReference>
<dbReference type="RefSeq" id="WP_145377660.1">
    <property type="nucleotide sequence ID" value="NZ_CP036276.1"/>
</dbReference>
<evidence type="ECO:0000259" key="1">
    <source>
        <dbReference type="SMART" id="SM00860"/>
    </source>
</evidence>
<dbReference type="Proteomes" id="UP000319383">
    <property type="component" value="Chromosome"/>
</dbReference>
<name>A0A517ZRZ2_9PLAN</name>
<feature type="domain" description="Knr4/Smi1-like" evidence="1">
    <location>
        <begin position="43"/>
        <end position="172"/>
    </location>
</feature>
<dbReference type="AlphaFoldDB" id="A0A517ZRZ2"/>
<dbReference type="Gene3D" id="3.40.1580.10">
    <property type="entry name" value="SMI1/KNR4-like"/>
    <property type="match status" value="1"/>
</dbReference>
<dbReference type="KEGG" id="sdyn:Mal52_37580"/>
<sequence length="203" mass="22834">MIHDPSHHDIIERLKAQAASASPLADRGFSGWWHDPDSYLLPPASDELITATEAELGFALPPLLKTIYREVGNGGQLLGPGLFGLPGGYDTKNGQNIVSSSRAMASMLAWWEQFVVICDRGCSMCSCIDCTDDDFAVYRWDGNTLDEQTAVDEPNDDIWELEANTFDEWIVEEVQAFESKIDSSVQPAGPQSYNRKRRWWQFW</sequence>
<reference evidence="2 3" key="1">
    <citation type="submission" date="2019-02" db="EMBL/GenBank/DDBJ databases">
        <title>Deep-cultivation of Planctomycetes and their phenomic and genomic characterization uncovers novel biology.</title>
        <authorList>
            <person name="Wiegand S."/>
            <person name="Jogler M."/>
            <person name="Boedeker C."/>
            <person name="Pinto D."/>
            <person name="Vollmers J."/>
            <person name="Rivas-Marin E."/>
            <person name="Kohn T."/>
            <person name="Peeters S.H."/>
            <person name="Heuer A."/>
            <person name="Rast P."/>
            <person name="Oberbeckmann S."/>
            <person name="Bunk B."/>
            <person name="Jeske O."/>
            <person name="Meyerdierks A."/>
            <person name="Storesund J.E."/>
            <person name="Kallscheuer N."/>
            <person name="Luecker S."/>
            <person name="Lage O.M."/>
            <person name="Pohl T."/>
            <person name="Merkel B.J."/>
            <person name="Hornburger P."/>
            <person name="Mueller R.-W."/>
            <person name="Bruemmer F."/>
            <person name="Labrenz M."/>
            <person name="Spormann A.M."/>
            <person name="Op den Camp H."/>
            <person name="Overmann J."/>
            <person name="Amann R."/>
            <person name="Jetten M.S.M."/>
            <person name="Mascher T."/>
            <person name="Medema M.H."/>
            <person name="Devos D.P."/>
            <person name="Kaster A.-K."/>
            <person name="Ovreas L."/>
            <person name="Rohde M."/>
            <person name="Galperin M.Y."/>
            <person name="Jogler C."/>
        </authorList>
    </citation>
    <scope>NUCLEOTIDE SEQUENCE [LARGE SCALE GENOMIC DNA]</scope>
    <source>
        <strain evidence="2 3">Mal52</strain>
    </source>
</reference>
<organism evidence="2 3">
    <name type="scientific">Symmachiella dynata</name>
    <dbReference type="NCBI Taxonomy" id="2527995"/>
    <lineage>
        <taxon>Bacteria</taxon>
        <taxon>Pseudomonadati</taxon>
        <taxon>Planctomycetota</taxon>
        <taxon>Planctomycetia</taxon>
        <taxon>Planctomycetales</taxon>
        <taxon>Planctomycetaceae</taxon>
        <taxon>Symmachiella</taxon>
    </lineage>
</organism>
<dbReference type="InterPro" id="IPR037883">
    <property type="entry name" value="Knr4/Smi1-like_sf"/>
</dbReference>